<keyword evidence="7" id="KW-0472">Membrane</keyword>
<evidence type="ECO:0000256" key="8">
    <source>
        <dbReference type="SAM" id="MobiDB-lite"/>
    </source>
</evidence>
<evidence type="ECO:0000256" key="1">
    <source>
        <dbReference type="ARBA" id="ARBA00004141"/>
    </source>
</evidence>
<dbReference type="STRING" id="454286.A0A0J8QQ80"/>
<dbReference type="GO" id="GO:0016020">
    <property type="term" value="C:membrane"/>
    <property type="evidence" value="ECO:0007669"/>
    <property type="project" value="UniProtKB-SubCell"/>
</dbReference>
<evidence type="ECO:0000256" key="6">
    <source>
        <dbReference type="ARBA" id="ARBA00022989"/>
    </source>
</evidence>
<accession>A0A0J8QQ80</accession>
<gene>
    <name evidence="10" type="ORF">CISG_04298</name>
</gene>
<dbReference type="Pfam" id="PF00005">
    <property type="entry name" value="ABC_tran"/>
    <property type="match status" value="1"/>
</dbReference>
<dbReference type="GO" id="GO:0005524">
    <property type="term" value="F:ATP binding"/>
    <property type="evidence" value="ECO:0007669"/>
    <property type="project" value="UniProtKB-KW"/>
</dbReference>
<dbReference type="Proteomes" id="UP000054559">
    <property type="component" value="Unassembled WGS sequence"/>
</dbReference>
<organism evidence="10 11">
    <name type="scientific">Coccidioides immitis RMSCC 3703</name>
    <dbReference type="NCBI Taxonomy" id="454286"/>
    <lineage>
        <taxon>Eukaryota</taxon>
        <taxon>Fungi</taxon>
        <taxon>Dikarya</taxon>
        <taxon>Ascomycota</taxon>
        <taxon>Pezizomycotina</taxon>
        <taxon>Eurotiomycetes</taxon>
        <taxon>Eurotiomycetidae</taxon>
        <taxon>Onygenales</taxon>
        <taxon>Onygenaceae</taxon>
        <taxon>Coccidioides</taxon>
    </lineage>
</organism>
<dbReference type="FunFam" id="3.40.50.300:FF:000838">
    <property type="entry name" value="ABC multidrug transporter (Eurofung)"/>
    <property type="match status" value="1"/>
</dbReference>
<evidence type="ECO:0000256" key="2">
    <source>
        <dbReference type="ARBA" id="ARBA00022448"/>
    </source>
</evidence>
<dbReference type="InterPro" id="IPR003593">
    <property type="entry name" value="AAA+_ATPase"/>
</dbReference>
<dbReference type="CDD" id="cd03244">
    <property type="entry name" value="ABCC_MRP_domain2"/>
    <property type="match status" value="1"/>
</dbReference>
<keyword evidence="4" id="KW-0547">Nucleotide-binding</keyword>
<dbReference type="SUPFAM" id="SSF52540">
    <property type="entry name" value="P-loop containing nucleoside triphosphate hydrolases"/>
    <property type="match status" value="1"/>
</dbReference>
<name>A0A0J8QQ80_COCIT</name>
<dbReference type="PROSITE" id="PS50893">
    <property type="entry name" value="ABC_TRANSPORTER_2"/>
    <property type="match status" value="1"/>
</dbReference>
<keyword evidence="6" id="KW-1133">Transmembrane helix</keyword>
<comment type="subcellular location">
    <subcellularLocation>
        <location evidence="1">Membrane</location>
        <topology evidence="1">Multi-pass membrane protein</topology>
    </subcellularLocation>
</comment>
<dbReference type="GO" id="GO:0042626">
    <property type="term" value="F:ATPase-coupled transmembrane transporter activity"/>
    <property type="evidence" value="ECO:0007669"/>
    <property type="project" value="TreeGrafter"/>
</dbReference>
<evidence type="ECO:0000313" key="10">
    <source>
        <dbReference type="EMBL" id="KMU74591.1"/>
    </source>
</evidence>
<dbReference type="AlphaFoldDB" id="A0A0J8QQ80"/>
<dbReference type="PANTHER" id="PTHR24223:SF269">
    <property type="entry name" value="ABC MULTIDRUG TRANSPORTER (EUROFUNG)-RELATED"/>
    <property type="match status" value="1"/>
</dbReference>
<dbReference type="Gene3D" id="3.40.50.300">
    <property type="entry name" value="P-loop containing nucleotide triphosphate hydrolases"/>
    <property type="match status" value="1"/>
</dbReference>
<dbReference type="InterPro" id="IPR027417">
    <property type="entry name" value="P-loop_NTPase"/>
</dbReference>
<protein>
    <submittedName>
        <fullName evidence="10">Multidrug resistance-associated protein 5</fullName>
    </submittedName>
</protein>
<dbReference type="GO" id="GO:0016887">
    <property type="term" value="F:ATP hydrolysis activity"/>
    <property type="evidence" value="ECO:0007669"/>
    <property type="project" value="InterPro"/>
</dbReference>
<dbReference type="EMBL" id="DS268136">
    <property type="protein sequence ID" value="KMU74591.1"/>
    <property type="molecule type" value="Genomic_DNA"/>
</dbReference>
<dbReference type="PROSITE" id="PS00211">
    <property type="entry name" value="ABC_TRANSPORTER_1"/>
    <property type="match status" value="1"/>
</dbReference>
<reference evidence="11" key="1">
    <citation type="journal article" date="2010" name="Genome Res.">
        <title>Population genomic sequencing of Coccidioides fungi reveals recent hybridization and transposon control.</title>
        <authorList>
            <person name="Neafsey D.E."/>
            <person name="Barker B.M."/>
            <person name="Sharpton T.J."/>
            <person name="Stajich J.E."/>
            <person name="Park D.J."/>
            <person name="Whiston E."/>
            <person name="Hung C.-Y."/>
            <person name="McMahan C."/>
            <person name="White J."/>
            <person name="Sykes S."/>
            <person name="Heiman D."/>
            <person name="Young S."/>
            <person name="Zeng Q."/>
            <person name="Abouelleil A."/>
            <person name="Aftuck L."/>
            <person name="Bessette D."/>
            <person name="Brown A."/>
            <person name="FitzGerald M."/>
            <person name="Lui A."/>
            <person name="Macdonald J.P."/>
            <person name="Priest M."/>
            <person name="Orbach M.J."/>
            <person name="Galgiani J.N."/>
            <person name="Kirkland T.N."/>
            <person name="Cole G.T."/>
            <person name="Birren B.W."/>
            <person name="Henn M.R."/>
            <person name="Taylor J.W."/>
            <person name="Rounsley S.D."/>
        </authorList>
    </citation>
    <scope>NUCLEOTIDE SEQUENCE [LARGE SCALE GENOMIC DNA]</scope>
    <source>
        <strain evidence="11">RMSCC 3703</strain>
    </source>
</reference>
<dbReference type="PANTHER" id="PTHR24223">
    <property type="entry name" value="ATP-BINDING CASSETTE SUB-FAMILY C"/>
    <property type="match status" value="1"/>
</dbReference>
<sequence length="287" mass="31299">MVAEDKVTENNMPPTNWPGEGGIEFQNVSAEYRPGEPVLRNVSLKINPGEKIGICGRTGSGKSSMVLSIFRMIELSGGTITVDGVDLSTIPRQEIRSRITGVAQDAFLLKGTLRLNADPTGFLSDGAIINALKSVHLWSVVDENGGLDADIDDLHLSHGQRQLLCLARAMLRPSKILILDEATSNVDRKTDEIMQRVIREKLSRHTIIAVAHKLDTILDFDKVALLDGGVLKEFDDPYTLLSADSDFSKLYASTMSDQPDEVGIMADDMTVSSEAPVSSSRQAHRLL</sequence>
<evidence type="ECO:0000256" key="4">
    <source>
        <dbReference type="ARBA" id="ARBA00022741"/>
    </source>
</evidence>
<dbReference type="InterPro" id="IPR017871">
    <property type="entry name" value="ABC_transporter-like_CS"/>
</dbReference>
<evidence type="ECO:0000259" key="9">
    <source>
        <dbReference type="PROSITE" id="PS50893"/>
    </source>
</evidence>
<dbReference type="InterPro" id="IPR003439">
    <property type="entry name" value="ABC_transporter-like_ATP-bd"/>
</dbReference>
<feature type="domain" description="ABC transporter" evidence="9">
    <location>
        <begin position="23"/>
        <end position="253"/>
    </location>
</feature>
<dbReference type="SMART" id="SM00382">
    <property type="entry name" value="AAA"/>
    <property type="match status" value="1"/>
</dbReference>
<evidence type="ECO:0000256" key="5">
    <source>
        <dbReference type="ARBA" id="ARBA00022840"/>
    </source>
</evidence>
<keyword evidence="5" id="KW-0067">ATP-binding</keyword>
<keyword evidence="3" id="KW-0812">Transmembrane</keyword>
<feature type="region of interest" description="Disordered" evidence="8">
    <location>
        <begin position="1"/>
        <end position="20"/>
    </location>
</feature>
<proteinExistence type="predicted"/>
<evidence type="ECO:0000313" key="11">
    <source>
        <dbReference type="Proteomes" id="UP000054559"/>
    </source>
</evidence>
<evidence type="ECO:0000256" key="3">
    <source>
        <dbReference type="ARBA" id="ARBA00022692"/>
    </source>
</evidence>
<dbReference type="InterPro" id="IPR050173">
    <property type="entry name" value="ABC_transporter_C-like"/>
</dbReference>
<evidence type="ECO:0000256" key="7">
    <source>
        <dbReference type="ARBA" id="ARBA00023136"/>
    </source>
</evidence>
<keyword evidence="2" id="KW-0813">Transport</keyword>